<keyword evidence="2" id="KW-1185">Reference proteome</keyword>
<sequence>MTGHRRKRVILVTDGDTFARRALEIAAKQLNMRVISKTAGNPTPLSGVEIVHYVKQAKYDPVLVMFDDNGDGNQAGGEEALHVICNHPDIEVIGALAVASNTSLVKGVGVDFSIDEHGRQVSTGVDKDGHPIRRYLVFGDTVDALRELDLPVIVGIGDIGKMAGRDSPERAAPVTTIALQRLLAAYHDRTKGSAHANP</sequence>
<evidence type="ECO:0000313" key="2">
    <source>
        <dbReference type="Proteomes" id="UP000663505"/>
    </source>
</evidence>
<name>A0A9X7Z5Z8_9BACL</name>
<protein>
    <submittedName>
        <fullName evidence="1">Stage V sporulation protein AE</fullName>
    </submittedName>
</protein>
<dbReference type="Proteomes" id="UP000663505">
    <property type="component" value="Chromosome"/>
</dbReference>
<dbReference type="AlphaFoldDB" id="A0A9X7Z5Z8"/>
<dbReference type="EMBL" id="CP071182">
    <property type="protein sequence ID" value="QSO45781.1"/>
    <property type="molecule type" value="Genomic_DNA"/>
</dbReference>
<evidence type="ECO:0000313" key="1">
    <source>
        <dbReference type="EMBL" id="QSO45781.1"/>
    </source>
</evidence>
<organism evidence="1 2">
    <name type="scientific">Alicyclobacillus mengziensis</name>
    <dbReference type="NCBI Taxonomy" id="2931921"/>
    <lineage>
        <taxon>Bacteria</taxon>
        <taxon>Bacillati</taxon>
        <taxon>Bacillota</taxon>
        <taxon>Bacilli</taxon>
        <taxon>Bacillales</taxon>
        <taxon>Alicyclobacillaceae</taxon>
        <taxon>Alicyclobacillus</taxon>
    </lineage>
</organism>
<dbReference type="InterPro" id="IPR025914">
    <property type="entry name" value="SpoVAE"/>
</dbReference>
<dbReference type="RefSeq" id="WP_206655154.1">
    <property type="nucleotide sequence ID" value="NZ_CP071182.1"/>
</dbReference>
<reference evidence="1 2" key="1">
    <citation type="submission" date="2021-02" db="EMBL/GenBank/DDBJ databases">
        <title>Alicyclobacillus curvatus sp. nov. and Alicyclobacillus mengziensis sp. nov., two acidophilic bacteria isolated from acid mine drainage.</title>
        <authorList>
            <person name="Huang Y."/>
        </authorList>
    </citation>
    <scope>NUCLEOTIDE SEQUENCE [LARGE SCALE GENOMIC DNA]</scope>
    <source>
        <strain evidence="1 2">S30H14</strain>
    </source>
</reference>
<proteinExistence type="predicted"/>
<accession>A0A9X7Z5Z8</accession>
<dbReference type="Pfam" id="PF14097">
    <property type="entry name" value="SpoVAE"/>
    <property type="match status" value="1"/>
</dbReference>
<gene>
    <name evidence="1" type="ORF">JZ786_14630</name>
</gene>
<dbReference type="KEGG" id="afx:JZ786_14630"/>